<evidence type="ECO:0000256" key="7">
    <source>
        <dbReference type="SAM" id="MobiDB-lite"/>
    </source>
</evidence>
<evidence type="ECO:0000313" key="10">
    <source>
        <dbReference type="EMBL" id="KAE8267619.1"/>
    </source>
</evidence>
<dbReference type="AlphaFoldDB" id="A0A8X7N6P1"/>
<feature type="transmembrane region" description="Helical" evidence="8">
    <location>
        <begin position="163"/>
        <end position="185"/>
    </location>
</feature>
<keyword evidence="4 8" id="KW-1133">Transmembrane helix</keyword>
<dbReference type="SUPFAM" id="SSF103473">
    <property type="entry name" value="MFS general substrate transporter"/>
    <property type="match status" value="1"/>
</dbReference>
<dbReference type="PANTHER" id="PTHR23501:SF187">
    <property type="entry name" value="MAJOR FACILITATOR SUPERFAMILY (MFS) PROFILE DOMAIN-CONTAINING PROTEIN"/>
    <property type="match status" value="1"/>
</dbReference>
<dbReference type="GO" id="GO:0022857">
    <property type="term" value="F:transmembrane transporter activity"/>
    <property type="evidence" value="ECO:0007669"/>
    <property type="project" value="InterPro"/>
</dbReference>
<evidence type="ECO:0000256" key="3">
    <source>
        <dbReference type="ARBA" id="ARBA00022692"/>
    </source>
</evidence>
<reference evidence="10" key="2">
    <citation type="journal article" date="2019" name="IMA Fungus">
        <title>Genome sequencing and comparison of five Tilletia species to identify candidate genes for the detection of regulated species infecting wheat.</title>
        <authorList>
            <person name="Nguyen H.D.T."/>
            <person name="Sultana T."/>
            <person name="Kesanakurti P."/>
            <person name="Hambleton S."/>
        </authorList>
    </citation>
    <scope>NUCLEOTIDE SEQUENCE</scope>
    <source>
        <strain evidence="10">DAOMC 236422</strain>
    </source>
</reference>
<comment type="caution">
    <text evidence="10">The sequence shown here is derived from an EMBL/GenBank/DDBJ whole genome shotgun (WGS) entry which is preliminary data.</text>
</comment>
<proteinExistence type="predicted"/>
<dbReference type="InterPro" id="IPR020846">
    <property type="entry name" value="MFS_dom"/>
</dbReference>
<feature type="transmembrane region" description="Helical" evidence="8">
    <location>
        <begin position="229"/>
        <end position="249"/>
    </location>
</feature>
<keyword evidence="6" id="KW-0325">Glycoprotein</keyword>
<evidence type="ECO:0000256" key="8">
    <source>
        <dbReference type="SAM" id="Phobius"/>
    </source>
</evidence>
<dbReference type="CDD" id="cd17502">
    <property type="entry name" value="MFS_Azr1_MDR_like"/>
    <property type="match status" value="1"/>
</dbReference>
<feature type="transmembrane region" description="Helical" evidence="8">
    <location>
        <begin position="261"/>
        <end position="282"/>
    </location>
</feature>
<feature type="domain" description="Major facilitator superfamily (MFS) profile" evidence="9">
    <location>
        <begin position="73"/>
        <end position="558"/>
    </location>
</feature>
<keyword evidence="5 8" id="KW-0472">Membrane</keyword>
<feature type="transmembrane region" description="Helical" evidence="8">
    <location>
        <begin position="294"/>
        <end position="313"/>
    </location>
</feature>
<dbReference type="PANTHER" id="PTHR23501">
    <property type="entry name" value="MAJOR FACILITATOR SUPERFAMILY"/>
    <property type="match status" value="1"/>
</dbReference>
<dbReference type="EMBL" id="LWDG02000212">
    <property type="protein sequence ID" value="KAE8267619.1"/>
    <property type="molecule type" value="Genomic_DNA"/>
</dbReference>
<evidence type="ECO:0000256" key="4">
    <source>
        <dbReference type="ARBA" id="ARBA00022989"/>
    </source>
</evidence>
<dbReference type="InterPro" id="IPR011701">
    <property type="entry name" value="MFS"/>
</dbReference>
<feature type="transmembrane region" description="Helical" evidence="8">
    <location>
        <begin position="197"/>
        <end position="217"/>
    </location>
</feature>
<dbReference type="Gene3D" id="1.20.1250.20">
    <property type="entry name" value="MFS general substrate transporter like domains"/>
    <property type="match status" value="1"/>
</dbReference>
<reference evidence="10" key="1">
    <citation type="submission" date="2016-04" db="EMBL/GenBank/DDBJ databases">
        <authorList>
            <person name="Nguyen H.D."/>
            <person name="Samba Siva P."/>
            <person name="Cullis J."/>
            <person name="Levesque C.A."/>
            <person name="Hambleton S."/>
        </authorList>
    </citation>
    <scope>NUCLEOTIDE SEQUENCE</scope>
    <source>
        <strain evidence="10">DAOMC 236422</strain>
    </source>
</reference>
<feature type="transmembrane region" description="Helical" evidence="8">
    <location>
        <begin position="431"/>
        <end position="453"/>
    </location>
</feature>
<accession>A0A8X7N6P1</accession>
<name>A0A8X7N6P1_9BASI</name>
<evidence type="ECO:0000256" key="6">
    <source>
        <dbReference type="ARBA" id="ARBA00023180"/>
    </source>
</evidence>
<dbReference type="Pfam" id="PF07690">
    <property type="entry name" value="MFS_1"/>
    <property type="match status" value="1"/>
</dbReference>
<evidence type="ECO:0000313" key="11">
    <source>
        <dbReference type="Proteomes" id="UP000078113"/>
    </source>
</evidence>
<keyword evidence="11" id="KW-1185">Reference proteome</keyword>
<evidence type="ECO:0000256" key="5">
    <source>
        <dbReference type="ARBA" id="ARBA00023136"/>
    </source>
</evidence>
<evidence type="ECO:0000256" key="2">
    <source>
        <dbReference type="ARBA" id="ARBA00022448"/>
    </source>
</evidence>
<comment type="subcellular location">
    <subcellularLocation>
        <location evidence="1">Membrane</location>
        <topology evidence="1">Multi-pass membrane protein</topology>
    </subcellularLocation>
</comment>
<feature type="transmembrane region" description="Helical" evidence="8">
    <location>
        <begin position="465"/>
        <end position="488"/>
    </location>
</feature>
<feature type="transmembrane region" description="Helical" evidence="8">
    <location>
        <begin position="334"/>
        <end position="354"/>
    </location>
</feature>
<organism evidence="10 11">
    <name type="scientific">Tilletia walkeri</name>
    <dbReference type="NCBI Taxonomy" id="117179"/>
    <lineage>
        <taxon>Eukaryota</taxon>
        <taxon>Fungi</taxon>
        <taxon>Dikarya</taxon>
        <taxon>Basidiomycota</taxon>
        <taxon>Ustilaginomycotina</taxon>
        <taxon>Exobasidiomycetes</taxon>
        <taxon>Tilletiales</taxon>
        <taxon>Tilletiaceae</taxon>
        <taxon>Tilletia</taxon>
    </lineage>
</organism>
<evidence type="ECO:0000256" key="1">
    <source>
        <dbReference type="ARBA" id="ARBA00004141"/>
    </source>
</evidence>
<keyword evidence="2" id="KW-0813">Transport</keyword>
<protein>
    <recommendedName>
        <fullName evidence="9">Major facilitator superfamily (MFS) profile domain-containing protein</fullName>
    </recommendedName>
</protein>
<keyword evidence="3 8" id="KW-0812">Transmembrane</keyword>
<feature type="transmembrane region" description="Helical" evidence="8">
    <location>
        <begin position="107"/>
        <end position="126"/>
    </location>
</feature>
<feature type="transmembrane region" description="Helical" evidence="8">
    <location>
        <begin position="70"/>
        <end position="95"/>
    </location>
</feature>
<dbReference type="Proteomes" id="UP000078113">
    <property type="component" value="Unassembled WGS sequence"/>
</dbReference>
<feature type="region of interest" description="Disordered" evidence="7">
    <location>
        <begin position="1"/>
        <end position="58"/>
    </location>
</feature>
<dbReference type="PROSITE" id="PS50850">
    <property type="entry name" value="MFS"/>
    <property type="match status" value="1"/>
</dbReference>
<feature type="transmembrane region" description="Helical" evidence="8">
    <location>
        <begin position="138"/>
        <end position="157"/>
    </location>
</feature>
<dbReference type="GO" id="GO:0005886">
    <property type="term" value="C:plasma membrane"/>
    <property type="evidence" value="ECO:0007669"/>
    <property type="project" value="TreeGrafter"/>
</dbReference>
<dbReference type="Gene3D" id="1.20.1720.10">
    <property type="entry name" value="Multidrug resistance protein D"/>
    <property type="match status" value="1"/>
</dbReference>
<evidence type="ECO:0000259" key="9">
    <source>
        <dbReference type="PROSITE" id="PS50850"/>
    </source>
</evidence>
<feature type="transmembrane region" description="Helical" evidence="8">
    <location>
        <begin position="399"/>
        <end position="419"/>
    </location>
</feature>
<feature type="transmembrane region" description="Helical" evidence="8">
    <location>
        <begin position="366"/>
        <end position="387"/>
    </location>
</feature>
<feature type="transmembrane region" description="Helical" evidence="8">
    <location>
        <begin position="534"/>
        <end position="552"/>
    </location>
</feature>
<gene>
    <name evidence="10" type="ORF">A4X09_0g4727</name>
</gene>
<dbReference type="InterPro" id="IPR036259">
    <property type="entry name" value="MFS_trans_sf"/>
</dbReference>
<sequence length="562" mass="60968">MSTHADPVQLDDDRAETIVNSSSASAAKRSQEFEKSSVTSPDVEKKGADPAPAFDESVPLPRRNMTTTQFWIVLAGLNLGMFLAALDFNIVATAVPEISSQFNRYSSSSWIGSGFLFTFAMCLPIYGKLSDVFGRRLVFIIATLIFILGSGLCAGSSSMDMLIWSRVVQGIGASGIYGLVNVIIAADLVPLRDVGKYLSSVAAIWAIADLLGPLLGGVFTQKVSWNWCFWINLIISPISLIVTVVWLKMPMPEGKISKKIATFDYIGTLLLLGGTACLTLAIEWGGKTFPWEDARIIGMFVAGPIMWILFGIWEFKFAKDPLILPELFRNTTLIPLYVAEFCYGANLLGMMYWLPSFFQIVYGDSAILSGVGLLPMMLGLGFGNPLAGWITSRYGISHMNAVVGGALILLFSGLLIRWTSHTSRVEAVFELIFLGLGQGAMMSGMLLTAQVAVPPMLIGLATSTVIFAQLVGTIFGIASFSSIFLNAIGPKFNEIGLPAETQEILLRDVSQVRKVLQGEQLDRVIEAYAASMQGGWILMTGFAAGALIFICFSRQHKFADKA</sequence>